<reference evidence="2 3" key="1">
    <citation type="submission" date="2024-02" db="EMBL/GenBank/DDBJ databases">
        <title>A chromosome-level genome assembly of Drosophila madeirensis, a fruit fly species endemic to Madeira island.</title>
        <authorList>
            <person name="Tomihara K."/>
            <person name="Llopart A."/>
            <person name="Yamamoto D."/>
        </authorList>
    </citation>
    <scope>NUCLEOTIDE SEQUENCE [LARGE SCALE GENOMIC DNA]</scope>
    <source>
        <strain evidence="2 3">RF1</strain>
    </source>
</reference>
<feature type="region of interest" description="Disordered" evidence="1">
    <location>
        <begin position="1"/>
        <end position="28"/>
    </location>
</feature>
<dbReference type="Proteomes" id="UP001500889">
    <property type="component" value="Chromosome A"/>
</dbReference>
<gene>
    <name evidence="2" type="ORF">DMAD_00693</name>
</gene>
<proteinExistence type="predicted"/>
<feature type="compositionally biased region" description="Low complexity" evidence="1">
    <location>
        <begin position="130"/>
        <end position="150"/>
    </location>
</feature>
<accession>A0AAU9FYY9</accession>
<feature type="compositionally biased region" description="Polar residues" evidence="1">
    <location>
        <begin position="1"/>
        <end position="20"/>
    </location>
</feature>
<feature type="region of interest" description="Disordered" evidence="1">
    <location>
        <begin position="91"/>
        <end position="166"/>
    </location>
</feature>
<evidence type="ECO:0000313" key="3">
    <source>
        <dbReference type="Proteomes" id="UP001500889"/>
    </source>
</evidence>
<evidence type="ECO:0000256" key="1">
    <source>
        <dbReference type="SAM" id="MobiDB-lite"/>
    </source>
</evidence>
<keyword evidence="3" id="KW-1185">Reference proteome</keyword>
<name>A0AAU9FYY9_DROMD</name>
<dbReference type="EMBL" id="AP029266">
    <property type="protein sequence ID" value="BFG00771.1"/>
    <property type="molecule type" value="Genomic_DNA"/>
</dbReference>
<organism evidence="2 3">
    <name type="scientific">Drosophila madeirensis</name>
    <name type="common">Fruit fly</name>
    <dbReference type="NCBI Taxonomy" id="30013"/>
    <lineage>
        <taxon>Eukaryota</taxon>
        <taxon>Metazoa</taxon>
        <taxon>Ecdysozoa</taxon>
        <taxon>Arthropoda</taxon>
        <taxon>Hexapoda</taxon>
        <taxon>Insecta</taxon>
        <taxon>Pterygota</taxon>
        <taxon>Neoptera</taxon>
        <taxon>Endopterygota</taxon>
        <taxon>Diptera</taxon>
        <taxon>Brachycera</taxon>
        <taxon>Muscomorpha</taxon>
        <taxon>Ephydroidea</taxon>
        <taxon>Drosophilidae</taxon>
        <taxon>Drosophila</taxon>
        <taxon>Sophophora</taxon>
    </lineage>
</organism>
<evidence type="ECO:0000313" key="2">
    <source>
        <dbReference type="EMBL" id="BFG00771.1"/>
    </source>
</evidence>
<protein>
    <submittedName>
        <fullName evidence="2">Uncharacterized protein</fullName>
    </submittedName>
</protein>
<dbReference type="AlphaFoldDB" id="A0AAU9FYY9"/>
<feature type="compositionally biased region" description="Low complexity" evidence="1">
    <location>
        <begin position="91"/>
        <end position="123"/>
    </location>
</feature>
<sequence length="185" mass="19921">MNPNAMPSPNQETPTTSGKSLPSDARGPLSLSLCLPGYHYRMSAEEKEKHLIPLGLTTLEEIRQFANETVNGNVHVPEIIVKTESDMDSLVSLDSSTDTDTDTQSNAAMDSLGSLDSSTDTDTQSNAAMDSLGSLDSSTDTDTQSNAASDNSDANEDIDDSLPNTYYQPIAERVKVNKRACTKRE</sequence>